<evidence type="ECO:0000256" key="1">
    <source>
        <dbReference type="ARBA" id="ARBA00004123"/>
    </source>
</evidence>
<dbReference type="InterPro" id="IPR036390">
    <property type="entry name" value="WH_DNA-bd_sf"/>
</dbReference>
<evidence type="ECO:0000313" key="14">
    <source>
        <dbReference type="EMBL" id="CEJ82255.1"/>
    </source>
</evidence>
<protein>
    <recommendedName>
        <fullName evidence="4 9">DNA-directed RNA polymerase III subunit RPC3</fullName>
        <shortName evidence="9">RNA polymerase III subunit C3</shortName>
    </recommendedName>
</protein>
<dbReference type="Gene3D" id="1.10.10.10">
    <property type="entry name" value="Winged helix-like DNA-binding domain superfamily/Winged helix DNA-binding domain"/>
    <property type="match status" value="2"/>
</dbReference>
<feature type="domain" description="RNA polymerase III subunit RPC82-related helix-turn-helix" evidence="12">
    <location>
        <begin position="9"/>
        <end position="66"/>
    </location>
</feature>
<name>A0A0A1T7W7_9HYPO</name>
<evidence type="ECO:0000313" key="15">
    <source>
        <dbReference type="Proteomes" id="UP000039046"/>
    </source>
</evidence>
<keyword evidence="5 9" id="KW-0240">DNA-directed RNA polymerase</keyword>
<dbReference type="InterPro" id="IPR036388">
    <property type="entry name" value="WH-like_DNA-bd_sf"/>
</dbReference>
<evidence type="ECO:0000256" key="6">
    <source>
        <dbReference type="ARBA" id="ARBA00023163"/>
    </source>
</evidence>
<dbReference type="InterPro" id="IPR055207">
    <property type="entry name" value="POLR3C_WHD"/>
</dbReference>
<reference evidence="14 15" key="1">
    <citation type="journal article" date="2015" name="Genome Announc.">
        <title>Draft Genome Sequence and Gene Annotation of the Entomopathogenic Fungus Verticillium hemipterigenum.</title>
        <authorList>
            <person name="Horn F."/>
            <person name="Habel A."/>
            <person name="Scharf D.H."/>
            <person name="Dworschak J."/>
            <person name="Brakhage A.A."/>
            <person name="Guthke R."/>
            <person name="Hertweck C."/>
            <person name="Linde J."/>
        </authorList>
    </citation>
    <scope>NUCLEOTIDE SEQUENCE [LARGE SCALE GENOMIC DNA]</scope>
</reference>
<organism evidence="14 15">
    <name type="scientific">[Torrubiella] hemipterigena</name>
    <dbReference type="NCBI Taxonomy" id="1531966"/>
    <lineage>
        <taxon>Eukaryota</taxon>
        <taxon>Fungi</taxon>
        <taxon>Dikarya</taxon>
        <taxon>Ascomycota</taxon>
        <taxon>Pezizomycotina</taxon>
        <taxon>Sordariomycetes</taxon>
        <taxon>Hypocreomycetidae</taxon>
        <taxon>Hypocreales</taxon>
        <taxon>Clavicipitaceae</taxon>
        <taxon>Clavicipitaceae incertae sedis</taxon>
        <taxon>'Torrubiella' clade</taxon>
    </lineage>
</organism>
<feature type="domain" description="DNA-directed RNA polymerase III subunit RPC3 winged-helix" evidence="13">
    <location>
        <begin position="472"/>
        <end position="547"/>
    </location>
</feature>
<dbReference type="Pfam" id="PF08221">
    <property type="entry name" value="HTH_9"/>
    <property type="match status" value="1"/>
</dbReference>
<dbReference type="AlphaFoldDB" id="A0A0A1T7W7"/>
<evidence type="ECO:0000256" key="7">
    <source>
        <dbReference type="ARBA" id="ARBA00023242"/>
    </source>
</evidence>
<feature type="domain" description="RNA polymerase III Rpc82 C -terminal" evidence="11">
    <location>
        <begin position="160"/>
        <end position="467"/>
    </location>
</feature>
<dbReference type="OrthoDB" id="272392at2759"/>
<feature type="compositionally biased region" description="Basic and acidic residues" evidence="10">
    <location>
        <begin position="349"/>
        <end position="363"/>
    </location>
</feature>
<keyword evidence="7 9" id="KW-0539">Nucleus</keyword>
<evidence type="ECO:0000256" key="2">
    <source>
        <dbReference type="ARBA" id="ARBA00006835"/>
    </source>
</evidence>
<comment type="subunit">
    <text evidence="3 9">Component of the RNA polymerase III (Pol III) complex consisting of 17 subunits.</text>
</comment>
<dbReference type="InterPro" id="IPR008806">
    <property type="entry name" value="RNA_pol_III_Rpc82_C"/>
</dbReference>
<dbReference type="HOGENOM" id="CLU_023294_0_0_1"/>
<evidence type="ECO:0000259" key="12">
    <source>
        <dbReference type="Pfam" id="PF08221"/>
    </source>
</evidence>
<evidence type="ECO:0000259" key="13">
    <source>
        <dbReference type="Pfam" id="PF22536"/>
    </source>
</evidence>
<dbReference type="Proteomes" id="UP000039046">
    <property type="component" value="Unassembled WGS sequence"/>
</dbReference>
<proteinExistence type="inferred from homology"/>
<sequence length="634" mass="72075">MPVTKHGAELCALLVNDLYGELPSRILSALFTKGRSTIAQLAQYTSVTPRYLRNGLSVLIQQNLVYHSTDSDSKSTSYEANADASYNIVRFGKILEVIESQYGTAERDLVQTLMLLGFARVADLAQAFQGRTPRVNGHTNGTGDDVAGGMIESVNQLNDTLARLIQAEIVETVHAESFRNPVEVHRTIVTELTKAAPGEKVTKITSEQEAQISERFKTFRDKGKGLKRQLDQTRGPVTKRRRLQNGHGYHFEAATASINPNIIVRVNYEKCIVELRNQRMATFAMDILGNITGDVYRVILDLLTASVPRCRSDPRVDEDISTGQLAVTTLDILRSLDDSLSLQHGIGKAPKEKIDAESAERVRPQAPMDSDTEPDESDNDMPVRRASIRIDIDQELGDSEDDVAETNGDRETKVKFEDGGMSRDRRIEHLRQHLLLLSESRYRFLRQCGTQGRGQWTVDFARVMNRLRESELDSYIEQSFGRHGLRLTKILREKGKLDEKMLPAAALMKKSDVQLKMTAMQMAGLVDVQEVPKDNSRLANRTLFFWFFDRERTEARIMDDIYKGMMRCQQTLQVERHRERNILSFVERKDVKGKEEEVMTAEHYNKYNRHLEAQDKLLGQLMRLDDMAAVFQDY</sequence>
<comment type="subcellular location">
    <subcellularLocation>
        <location evidence="1 9">Nucleus</location>
    </subcellularLocation>
</comment>
<feature type="region of interest" description="Disordered" evidence="10">
    <location>
        <begin position="347"/>
        <end position="383"/>
    </location>
</feature>
<evidence type="ECO:0000259" key="11">
    <source>
        <dbReference type="Pfam" id="PF05645"/>
    </source>
</evidence>
<evidence type="ECO:0000256" key="5">
    <source>
        <dbReference type="ARBA" id="ARBA00022478"/>
    </source>
</evidence>
<dbReference type="GO" id="GO:0005666">
    <property type="term" value="C:RNA polymerase III complex"/>
    <property type="evidence" value="ECO:0007669"/>
    <property type="project" value="UniProtKB-UniRule"/>
</dbReference>
<accession>A0A0A1T7W7</accession>
<dbReference type="InterPro" id="IPR039748">
    <property type="entry name" value="RPC3"/>
</dbReference>
<evidence type="ECO:0000256" key="9">
    <source>
        <dbReference type="RuleBase" id="RU367076"/>
    </source>
</evidence>
<dbReference type="SUPFAM" id="SSF46785">
    <property type="entry name" value="Winged helix' DNA-binding domain"/>
    <property type="match status" value="1"/>
</dbReference>
<feature type="compositionally biased region" description="Acidic residues" evidence="10">
    <location>
        <begin position="370"/>
        <end position="379"/>
    </location>
</feature>
<dbReference type="STRING" id="1531966.A0A0A1T7W7"/>
<dbReference type="EMBL" id="CDHN01000001">
    <property type="protein sequence ID" value="CEJ82255.1"/>
    <property type="molecule type" value="Genomic_DNA"/>
</dbReference>
<evidence type="ECO:0000256" key="4">
    <source>
        <dbReference type="ARBA" id="ARBA00016689"/>
    </source>
</evidence>
<dbReference type="Pfam" id="PF05645">
    <property type="entry name" value="RNA_pol_Rpc82"/>
    <property type="match status" value="1"/>
</dbReference>
<keyword evidence="6 9" id="KW-0804">Transcription</keyword>
<comment type="similarity">
    <text evidence="2 9">Belongs to the RNA polymerase beta chain family.</text>
</comment>
<dbReference type="InterPro" id="IPR013197">
    <property type="entry name" value="RNA_pol_III_RPC82-rel_HTH"/>
</dbReference>
<dbReference type="PANTHER" id="PTHR12949">
    <property type="entry name" value="RNA POLYMERASE III DNA DIRECTED -RELATED"/>
    <property type="match status" value="1"/>
</dbReference>
<keyword evidence="15" id="KW-1185">Reference proteome</keyword>
<comment type="function">
    <text evidence="8 9">DNA-dependent RNA polymerase catalyzes the transcription of DNA into RNA using the four ribonucleoside triphosphates as substrates. Specific core component of RNA polymerase III which synthesizes small RNAs, such as 5S rRNA and tRNAs.</text>
</comment>
<dbReference type="GO" id="GO:0003697">
    <property type="term" value="F:single-stranded DNA binding"/>
    <property type="evidence" value="ECO:0007669"/>
    <property type="project" value="UniProtKB-UniRule"/>
</dbReference>
<dbReference type="GO" id="GO:0006351">
    <property type="term" value="P:DNA-templated transcription"/>
    <property type="evidence" value="ECO:0007669"/>
    <property type="project" value="InterPro"/>
</dbReference>
<evidence type="ECO:0000256" key="3">
    <source>
        <dbReference type="ARBA" id="ARBA00011206"/>
    </source>
</evidence>
<evidence type="ECO:0000256" key="10">
    <source>
        <dbReference type="SAM" id="MobiDB-lite"/>
    </source>
</evidence>
<dbReference type="PANTHER" id="PTHR12949:SF0">
    <property type="entry name" value="DNA-DIRECTED RNA POLYMERASE III SUBUNIT RPC3"/>
    <property type="match status" value="1"/>
</dbReference>
<evidence type="ECO:0000256" key="8">
    <source>
        <dbReference type="ARBA" id="ARBA00025127"/>
    </source>
</evidence>
<dbReference type="Pfam" id="PF22536">
    <property type="entry name" value="WHD_POLR3C"/>
    <property type="match status" value="1"/>
</dbReference>
<gene>
    <name evidence="14" type="ORF">VHEMI02331</name>
</gene>